<keyword evidence="5" id="KW-0598">Phosphotransferase system</keyword>
<dbReference type="PATRIC" id="fig|1046596.6.peg.725"/>
<dbReference type="AlphaFoldDB" id="J1F133"/>
<gene>
    <name evidence="7" type="ORF">FD00_GL000667</name>
</gene>
<evidence type="ECO:0000256" key="3">
    <source>
        <dbReference type="ARBA" id="ARBA00022597"/>
    </source>
</evidence>
<name>J1F133_9LACO</name>
<dbReference type="InterPro" id="IPR051541">
    <property type="entry name" value="PTS_SugarTrans_NitroReg"/>
</dbReference>
<dbReference type="RefSeq" id="WP_003690852.1">
    <property type="nucleotide sequence ID" value="NZ_AKKT01000160.1"/>
</dbReference>
<evidence type="ECO:0000256" key="5">
    <source>
        <dbReference type="ARBA" id="ARBA00022683"/>
    </source>
</evidence>
<keyword evidence="4" id="KW-0808">Transferase</keyword>
<keyword evidence="2" id="KW-0597">Phosphoprotein</keyword>
<evidence type="ECO:0000256" key="2">
    <source>
        <dbReference type="ARBA" id="ARBA00022553"/>
    </source>
</evidence>
<dbReference type="GeneID" id="98317439"/>
<dbReference type="PROSITE" id="PS51094">
    <property type="entry name" value="PTS_EIIA_TYPE_2"/>
    <property type="match status" value="1"/>
</dbReference>
<keyword evidence="8" id="KW-1185">Reference proteome</keyword>
<protein>
    <submittedName>
        <fullName evidence="7">PTS system transporter subunit IIA</fullName>
    </submittedName>
</protein>
<dbReference type="InterPro" id="IPR016152">
    <property type="entry name" value="PTrfase/Anion_transptr"/>
</dbReference>
<accession>J1F133</accession>
<proteinExistence type="predicted"/>
<dbReference type="InterPro" id="IPR004715">
    <property type="entry name" value="PTS_IIA_fruc"/>
</dbReference>
<keyword evidence="3" id="KW-0762">Sugar transport</keyword>
<evidence type="ECO:0000256" key="4">
    <source>
        <dbReference type="ARBA" id="ARBA00022679"/>
    </source>
</evidence>
<keyword evidence="1" id="KW-0813">Transport</keyword>
<feature type="domain" description="PTS EIIA type-2" evidence="6">
    <location>
        <begin position="2"/>
        <end position="148"/>
    </location>
</feature>
<reference evidence="7 8" key="1">
    <citation type="journal article" date="2015" name="Genome Announc.">
        <title>Expanding the biotechnology potential of lactobacilli through comparative genomics of 213 strains and associated genera.</title>
        <authorList>
            <person name="Sun Z."/>
            <person name="Harris H.M."/>
            <person name="McCann A."/>
            <person name="Guo C."/>
            <person name="Argimon S."/>
            <person name="Zhang W."/>
            <person name="Yang X."/>
            <person name="Jeffery I.B."/>
            <person name="Cooney J.C."/>
            <person name="Kagawa T.F."/>
            <person name="Liu W."/>
            <person name="Song Y."/>
            <person name="Salvetti E."/>
            <person name="Wrobel A."/>
            <person name="Rasinkangas P."/>
            <person name="Parkhill J."/>
            <person name="Rea M.C."/>
            <person name="O'Sullivan O."/>
            <person name="Ritari J."/>
            <person name="Douillard F.P."/>
            <person name="Paul Ross R."/>
            <person name="Yang R."/>
            <person name="Briner A.E."/>
            <person name="Felis G.E."/>
            <person name="de Vos W.M."/>
            <person name="Barrangou R."/>
            <person name="Klaenhammer T.R."/>
            <person name="Caufield P.W."/>
            <person name="Cui Y."/>
            <person name="Zhang H."/>
            <person name="O'Toole P.W."/>
        </authorList>
    </citation>
    <scope>NUCLEOTIDE SEQUENCE [LARGE SCALE GENOMIC DNA]</scope>
    <source>
        <strain evidence="7 8">DSM 20444</strain>
    </source>
</reference>
<dbReference type="OrthoDB" id="95460at2"/>
<comment type="caution">
    <text evidence="7">The sequence shown here is derived from an EMBL/GenBank/DDBJ whole genome shotgun (WGS) entry which is preliminary data.</text>
</comment>
<dbReference type="GO" id="GO:0008982">
    <property type="term" value="F:protein-N(PI)-phosphohistidine-sugar phosphotransferase activity"/>
    <property type="evidence" value="ECO:0007669"/>
    <property type="project" value="InterPro"/>
</dbReference>
<dbReference type="NCBIfam" id="TIGR00848">
    <property type="entry name" value="fruA"/>
    <property type="match status" value="1"/>
</dbReference>
<evidence type="ECO:0000313" key="7">
    <source>
        <dbReference type="EMBL" id="KRN09825.1"/>
    </source>
</evidence>
<evidence type="ECO:0000259" key="6">
    <source>
        <dbReference type="PROSITE" id="PS51094"/>
    </source>
</evidence>
<evidence type="ECO:0000313" key="8">
    <source>
        <dbReference type="Proteomes" id="UP000050898"/>
    </source>
</evidence>
<dbReference type="Proteomes" id="UP000050898">
    <property type="component" value="Unassembled WGS sequence"/>
</dbReference>
<dbReference type="InterPro" id="IPR002178">
    <property type="entry name" value="PTS_EIIA_type-2_dom"/>
</dbReference>
<dbReference type="Pfam" id="PF00359">
    <property type="entry name" value="PTS_EIIA_2"/>
    <property type="match status" value="1"/>
</dbReference>
<sequence>MKLTDKKVVTIETEFDIKSLTKSEAMRELIKKLENKGFVTNYKGFMEDVTKREDTLPTYIGHGIGLPHSKSEFVKRPAVIVGRLRNNIIWNDNNRVCLIFLIAVPKKSNGNLHLKILANLARLLMHDDFRNKLLKLNEKEVQQLMYASMDLNKGENTNE</sequence>
<dbReference type="Gene3D" id="3.40.930.10">
    <property type="entry name" value="Mannitol-specific EII, Chain A"/>
    <property type="match status" value="1"/>
</dbReference>
<organism evidence="7 8">
    <name type="scientific">Liquorilactobacillus mali KCTC 3596 = DSM 20444</name>
    <dbReference type="NCBI Taxonomy" id="1046596"/>
    <lineage>
        <taxon>Bacteria</taxon>
        <taxon>Bacillati</taxon>
        <taxon>Bacillota</taxon>
        <taxon>Bacilli</taxon>
        <taxon>Lactobacillales</taxon>
        <taxon>Lactobacillaceae</taxon>
        <taxon>Liquorilactobacillus</taxon>
    </lineage>
</organism>
<dbReference type="GO" id="GO:0009401">
    <property type="term" value="P:phosphoenolpyruvate-dependent sugar phosphotransferase system"/>
    <property type="evidence" value="ECO:0007669"/>
    <property type="project" value="UniProtKB-KW"/>
</dbReference>
<dbReference type="PANTHER" id="PTHR47738">
    <property type="entry name" value="PTS SYSTEM FRUCTOSE-LIKE EIIA COMPONENT-RELATED"/>
    <property type="match status" value="1"/>
</dbReference>
<dbReference type="GO" id="GO:0016020">
    <property type="term" value="C:membrane"/>
    <property type="evidence" value="ECO:0007669"/>
    <property type="project" value="InterPro"/>
</dbReference>
<dbReference type="PANTHER" id="PTHR47738:SF2">
    <property type="entry name" value="PTS SYSTEM FRUCTOSE-LIKE EIIA COMPONENT"/>
    <property type="match status" value="1"/>
</dbReference>
<dbReference type="EMBL" id="AYYH01000018">
    <property type="protein sequence ID" value="KRN09825.1"/>
    <property type="molecule type" value="Genomic_DNA"/>
</dbReference>
<dbReference type="SUPFAM" id="SSF55804">
    <property type="entry name" value="Phoshotransferase/anion transport protein"/>
    <property type="match status" value="1"/>
</dbReference>
<dbReference type="CDD" id="cd00211">
    <property type="entry name" value="PTS_IIA_fru"/>
    <property type="match status" value="1"/>
</dbReference>
<evidence type="ECO:0000256" key="1">
    <source>
        <dbReference type="ARBA" id="ARBA00022448"/>
    </source>
</evidence>